<name>A0A8H4N7J2_9PEZI</name>
<protein>
    <recommendedName>
        <fullName evidence="3">Phosducin domain-containing protein</fullName>
    </recommendedName>
</protein>
<keyword evidence="5" id="KW-1185">Reference proteome</keyword>
<evidence type="ECO:0000259" key="3">
    <source>
        <dbReference type="Pfam" id="PF02114"/>
    </source>
</evidence>
<dbReference type="AlphaFoldDB" id="A0A8H4N7J2"/>
<dbReference type="OrthoDB" id="70588at2759"/>
<accession>A0A8H4N7J2</accession>
<dbReference type="CDD" id="cd02987">
    <property type="entry name" value="Phd_like_Phd"/>
    <property type="match status" value="1"/>
</dbReference>
<proteinExistence type="inferred from homology"/>
<feature type="compositionally biased region" description="Basic and acidic residues" evidence="2">
    <location>
        <begin position="32"/>
        <end position="46"/>
    </location>
</feature>
<feature type="region of interest" description="Disordered" evidence="2">
    <location>
        <begin position="147"/>
        <end position="173"/>
    </location>
</feature>
<feature type="compositionally biased region" description="Polar residues" evidence="2">
    <location>
        <begin position="150"/>
        <end position="160"/>
    </location>
</feature>
<dbReference type="Gene3D" id="3.40.30.10">
    <property type="entry name" value="Glutaredoxin"/>
    <property type="match status" value="1"/>
</dbReference>
<organism evidence="4 5">
    <name type="scientific">Botryosphaeria dothidea</name>
    <dbReference type="NCBI Taxonomy" id="55169"/>
    <lineage>
        <taxon>Eukaryota</taxon>
        <taxon>Fungi</taxon>
        <taxon>Dikarya</taxon>
        <taxon>Ascomycota</taxon>
        <taxon>Pezizomycotina</taxon>
        <taxon>Dothideomycetes</taxon>
        <taxon>Dothideomycetes incertae sedis</taxon>
        <taxon>Botryosphaeriales</taxon>
        <taxon>Botryosphaeriaceae</taxon>
        <taxon>Botryosphaeria</taxon>
    </lineage>
</organism>
<evidence type="ECO:0000256" key="1">
    <source>
        <dbReference type="ARBA" id="ARBA00009686"/>
    </source>
</evidence>
<dbReference type="PANTHER" id="PTHR46052:SF1">
    <property type="entry name" value="PHOSDUCIN-LIKE PROTEIN"/>
    <property type="match status" value="1"/>
</dbReference>
<evidence type="ECO:0000313" key="4">
    <source>
        <dbReference type="EMBL" id="KAF4308771.1"/>
    </source>
</evidence>
<feature type="region of interest" description="Disordered" evidence="2">
    <location>
        <begin position="1"/>
        <end position="84"/>
    </location>
</feature>
<reference evidence="4" key="1">
    <citation type="submission" date="2020-04" db="EMBL/GenBank/DDBJ databases">
        <title>Genome Assembly and Annotation of Botryosphaeria dothidea sdau 11-99, a Latent Pathogen of Apple Fruit Ring Rot in China.</title>
        <authorList>
            <person name="Yu C."/>
            <person name="Diao Y."/>
            <person name="Lu Q."/>
            <person name="Zhao J."/>
            <person name="Cui S."/>
            <person name="Peng C."/>
            <person name="He B."/>
            <person name="Liu H."/>
        </authorList>
    </citation>
    <scope>NUCLEOTIDE SEQUENCE [LARGE SCALE GENOMIC DNA]</scope>
    <source>
        <strain evidence="4">Sdau11-99</strain>
    </source>
</reference>
<comment type="caution">
    <text evidence="4">The sequence shown here is derived from an EMBL/GenBank/DDBJ whole genome shotgun (WGS) entry which is preliminary data.</text>
</comment>
<feature type="compositionally biased region" description="Basic and acidic residues" evidence="2">
    <location>
        <begin position="55"/>
        <end position="68"/>
    </location>
</feature>
<feature type="domain" description="Phosducin" evidence="3">
    <location>
        <begin position="80"/>
        <end position="276"/>
    </location>
</feature>
<dbReference type="InterPro" id="IPR001200">
    <property type="entry name" value="Phosducin"/>
</dbReference>
<gene>
    <name evidence="4" type="ORF">GTA08_BOTSDO04081</name>
</gene>
<dbReference type="SUPFAM" id="SSF52833">
    <property type="entry name" value="Thioredoxin-like"/>
    <property type="match status" value="1"/>
</dbReference>
<dbReference type="EMBL" id="WWBZ02000022">
    <property type="protein sequence ID" value="KAF4308771.1"/>
    <property type="molecule type" value="Genomic_DNA"/>
</dbReference>
<evidence type="ECO:0000256" key="2">
    <source>
        <dbReference type="SAM" id="MobiDB-lite"/>
    </source>
</evidence>
<dbReference type="InterPro" id="IPR036249">
    <property type="entry name" value="Thioredoxin-like_sf"/>
</dbReference>
<dbReference type="Proteomes" id="UP000572817">
    <property type="component" value="Unassembled WGS sequence"/>
</dbReference>
<sequence>MSNSAQDEFNELVRDKERSTKHPEDADDSDLDSGHESPLEQFFEKDDYSDDDDDYNRHDDTVDLDTMRSRYTVPQVRSEANTGPKGVIADAQAFEQAKKSQRFSLFRSSDDKKSSVRKNRADTTFSEKSAGSGSEDEFLARWRENRLRELQNNPKSQRALSRSRSRTGSPGSRAYGRLVHVDADGYLEAIEKTASATTVVVFIYDDQSEISTMVEDALRTLARRHGMVKFIKFHYEDAEMHVAGVPAILAYRGGEKFAGLVPVMDEIPDDAELSDVSLEYALQRSDFTPRDTFASSTR</sequence>
<feature type="compositionally biased region" description="Polar residues" evidence="2">
    <location>
        <begin position="122"/>
        <end position="132"/>
    </location>
</feature>
<dbReference type="PANTHER" id="PTHR46052">
    <property type="entry name" value="PHOSDUCIN-LIKE PROTEIN"/>
    <property type="match status" value="1"/>
</dbReference>
<dbReference type="InterPro" id="IPR051499">
    <property type="entry name" value="Phosducin-like_reg"/>
</dbReference>
<comment type="similarity">
    <text evidence="1">Belongs to the phosducin family.</text>
</comment>
<evidence type="ECO:0000313" key="5">
    <source>
        <dbReference type="Proteomes" id="UP000572817"/>
    </source>
</evidence>
<dbReference type="GO" id="GO:0008277">
    <property type="term" value="P:regulation of G protein-coupled receptor signaling pathway"/>
    <property type="evidence" value="ECO:0007669"/>
    <property type="project" value="InterPro"/>
</dbReference>
<dbReference type="Pfam" id="PF02114">
    <property type="entry name" value="Phosducin"/>
    <property type="match status" value="1"/>
</dbReference>
<feature type="region of interest" description="Disordered" evidence="2">
    <location>
        <begin position="99"/>
        <end position="132"/>
    </location>
</feature>
<feature type="compositionally biased region" description="Basic and acidic residues" evidence="2">
    <location>
        <begin position="11"/>
        <end position="24"/>
    </location>
</feature>
<dbReference type="InterPro" id="IPR024253">
    <property type="entry name" value="Phosducin_thioredoxin-like_dom"/>
</dbReference>